<comment type="caution">
    <text evidence="1">The sequence shown here is derived from an EMBL/GenBank/DDBJ whole genome shotgun (WGS) entry which is preliminary data.</text>
</comment>
<dbReference type="RefSeq" id="WP_075638743.1">
    <property type="nucleotide sequence ID" value="NZ_MKIM01000024.1"/>
</dbReference>
<organism evidence="1 2">
    <name type="scientific">Rhizobium oryziradicis</name>
    <dbReference type="NCBI Taxonomy" id="1867956"/>
    <lineage>
        <taxon>Bacteria</taxon>
        <taxon>Pseudomonadati</taxon>
        <taxon>Pseudomonadota</taxon>
        <taxon>Alphaproteobacteria</taxon>
        <taxon>Hyphomicrobiales</taxon>
        <taxon>Rhizobiaceae</taxon>
        <taxon>Rhizobium/Agrobacterium group</taxon>
        <taxon>Rhizobium</taxon>
    </lineage>
</organism>
<reference evidence="1 2" key="1">
    <citation type="submission" date="2016-09" db="EMBL/GenBank/DDBJ databases">
        <title>Rhizobium oryziradicis sp. nov., isolated from the root of rice.</title>
        <authorList>
            <person name="Zhao J."/>
            <person name="Zhang X."/>
        </authorList>
    </citation>
    <scope>NUCLEOTIDE SEQUENCE [LARGE SCALE GENOMIC DNA]</scope>
    <source>
        <strain evidence="1 2">N19</strain>
    </source>
</reference>
<dbReference type="Proteomes" id="UP000186894">
    <property type="component" value="Unassembled WGS sequence"/>
</dbReference>
<evidence type="ECO:0000313" key="1">
    <source>
        <dbReference type="EMBL" id="OLP45736.1"/>
    </source>
</evidence>
<proteinExistence type="predicted"/>
<name>A0A1Q8ZUI8_9HYPH</name>
<dbReference type="OrthoDB" id="7596225at2"/>
<protein>
    <submittedName>
        <fullName evidence="1">Uncharacterized protein</fullName>
    </submittedName>
</protein>
<keyword evidence="2" id="KW-1185">Reference proteome</keyword>
<gene>
    <name evidence="1" type="ORF">BJF95_11450</name>
</gene>
<accession>A0A1Q8ZUI8</accession>
<evidence type="ECO:0000313" key="2">
    <source>
        <dbReference type="Proteomes" id="UP000186894"/>
    </source>
</evidence>
<sequence>MIDTSSEGSEGTAQAGAIPIVHQVFGSFADALALQPERTAVAERLRKALITDGARTETTLRAALFEGGDA</sequence>
<dbReference type="EMBL" id="MKIM01000024">
    <property type="protein sequence ID" value="OLP45736.1"/>
    <property type="molecule type" value="Genomic_DNA"/>
</dbReference>
<dbReference type="AlphaFoldDB" id="A0A1Q8ZUI8"/>